<evidence type="ECO:0000256" key="1">
    <source>
        <dbReference type="SAM" id="Coils"/>
    </source>
</evidence>
<dbReference type="Pfam" id="PF13086">
    <property type="entry name" value="AAA_11"/>
    <property type="match status" value="2"/>
</dbReference>
<organism evidence="6 7">
    <name type="scientific">Diaphorina citri</name>
    <name type="common">Asian citrus psyllid</name>
    <dbReference type="NCBI Taxonomy" id="121845"/>
    <lineage>
        <taxon>Eukaryota</taxon>
        <taxon>Metazoa</taxon>
        <taxon>Ecdysozoa</taxon>
        <taxon>Arthropoda</taxon>
        <taxon>Hexapoda</taxon>
        <taxon>Insecta</taxon>
        <taxon>Pterygota</taxon>
        <taxon>Neoptera</taxon>
        <taxon>Paraneoptera</taxon>
        <taxon>Hemiptera</taxon>
        <taxon>Sternorrhyncha</taxon>
        <taxon>Psylloidea</taxon>
        <taxon>Psyllidae</taxon>
        <taxon>Diaphorininae</taxon>
        <taxon>Diaphorina</taxon>
    </lineage>
</organism>
<proteinExistence type="predicted"/>
<feature type="compositionally biased region" description="Acidic residues" evidence="2">
    <location>
        <begin position="409"/>
        <end position="422"/>
    </location>
</feature>
<gene>
    <name evidence="7" type="primary">LOC103515411</name>
</gene>
<dbReference type="CDD" id="cd17936">
    <property type="entry name" value="EEXXEc_NFX1"/>
    <property type="match status" value="1"/>
</dbReference>
<dbReference type="InterPro" id="IPR047187">
    <property type="entry name" value="SF1_C_Upf1"/>
</dbReference>
<evidence type="ECO:0000313" key="7">
    <source>
        <dbReference type="RefSeq" id="XP_026683926.1"/>
    </source>
</evidence>
<dbReference type="InterPro" id="IPR041679">
    <property type="entry name" value="DNA2/NAM7-like_C"/>
</dbReference>
<dbReference type="CDD" id="cd18808">
    <property type="entry name" value="SF1_C_Upf1"/>
    <property type="match status" value="1"/>
</dbReference>
<evidence type="ECO:0000259" key="5">
    <source>
        <dbReference type="Pfam" id="PF25396"/>
    </source>
</evidence>
<dbReference type="PaxDb" id="121845-A0A3Q0J662"/>
<feature type="coiled-coil region" evidence="1">
    <location>
        <begin position="547"/>
        <end position="574"/>
    </location>
</feature>
<dbReference type="PANTHER" id="PTHR10887:SF341">
    <property type="entry name" value="NFX1-TYPE ZINC FINGER-CONTAINING PROTEIN 1"/>
    <property type="match status" value="1"/>
</dbReference>
<feature type="domain" description="DNA2/NAM7 helicase helicase" evidence="3">
    <location>
        <begin position="198"/>
        <end position="448"/>
    </location>
</feature>
<dbReference type="InterPro" id="IPR041677">
    <property type="entry name" value="DNA2/NAM7_AAA_11"/>
</dbReference>
<feature type="coiled-coil region" evidence="1">
    <location>
        <begin position="322"/>
        <end position="349"/>
    </location>
</feature>
<feature type="domain" description="DNA2/NAM7 helicase-like C-terminal" evidence="4">
    <location>
        <begin position="656"/>
        <end position="840"/>
    </location>
</feature>
<dbReference type="GO" id="GO:0031048">
    <property type="term" value="P:regulatory ncRNA-mediated heterochromatin formation"/>
    <property type="evidence" value="ECO:0007669"/>
    <property type="project" value="TreeGrafter"/>
</dbReference>
<feature type="region of interest" description="Disordered" evidence="2">
    <location>
        <begin position="403"/>
        <end position="425"/>
    </location>
</feature>
<dbReference type="KEGG" id="dci:103515411"/>
<evidence type="ECO:0000313" key="6">
    <source>
        <dbReference type="Proteomes" id="UP000079169"/>
    </source>
</evidence>
<evidence type="ECO:0000259" key="3">
    <source>
        <dbReference type="Pfam" id="PF13086"/>
    </source>
</evidence>
<dbReference type="Pfam" id="PF13087">
    <property type="entry name" value="AAA_12"/>
    <property type="match status" value="1"/>
</dbReference>
<dbReference type="Proteomes" id="UP000079169">
    <property type="component" value="Unplaced"/>
</dbReference>
<dbReference type="GeneID" id="103515411"/>
<dbReference type="PANTHER" id="PTHR10887">
    <property type="entry name" value="DNA2/NAM7 HELICASE FAMILY"/>
    <property type="match status" value="1"/>
</dbReference>
<dbReference type="RefSeq" id="XP_026683926.1">
    <property type="nucleotide sequence ID" value="XM_026828125.1"/>
</dbReference>
<sequence length="994" mass="115406">MIPLREGFAELLDKLSRKEYKKIKVNYLRYFEHCCFKSITTAHGTISYNVCFDVDRKLNHINWEYNQWFKYGSLVFFSFDNFSSFLVGKVVEKNNKDCRDHRMISVELIGDKELNTEDWDKSAIMVESTIFFQPYYHVMKALKKFNEDNFPLVRYIVEVNRNIQPPAYLLQDSYMEIGNFNFNVLDDFAWPSAEKLSLDEFQYEALKSALTKEFAIMQGPPGTGKTYLGLKIVEALVNYKRKREVYNFDIDSNGRNALNKNAPLLVVCYTNHALDQFLEGILKFTDSVVRVGSMTKSESIKKCELKEKRLLFDNDRCVNSAYLTLRNAMKDLVREIQTIEENLKNIDNVGILNIRYLEHFMSPAHLNQLGTNEKLIQWLLLSNDFLLDDKYSEFLLENSDVHKNGKESEENDLNNSEDEDEVRQEFKNDESMISAMRNEFSTTEQNMHSVSLCGLLLQKEELEHRSTVLEYNYDDYYAESDEYAWKRWRLESELKNVCYSIDIIVKQSKKIDFNFTSQNVKTLSSNLITLNIDERWNLYSLWVNNLRSGLMNSIKTLEKRYRDMSEQLQEARQLEDLNILRHFKIVGITTTAAAKNHLLLTALRPNIVIVEEAAEVLEAHIVTALTDHCQHLILIGDHQQLRPNPSVYKLAKQYNLEISLFERMINNKLSFSRLGVQHRMRPEICDLITPAIYPNLQNHPSVYEFSHVKGVTKNLFFVTHEVEEVKDDTMQSYRNPYEGDFILKLVHYLLLQGYTSEQITILTTYSGQLIYLKMEKKTLPLLSDVRLTTVDNYQGEECKIIILSLVRSNPEDKIGFLATSNRVCVALSRAKEGFYLIGNMKALENGSDIWKCIKNKLEEHNAIGTQLELECLIHQNKTLVKEKHDFLLVAEGGCSMTCDTLLNCGHKCKKLCHSYDLMHETFQCLESCNKLCPEAHPCSYQCYQCATSCLPCMVIMKNLSLACGHIKDICCSEINTYKCTENVEAFIELWIPMS</sequence>
<keyword evidence="1" id="KW-0175">Coiled coil</keyword>
<dbReference type="InterPro" id="IPR057373">
    <property type="entry name" value="ZNFX1"/>
</dbReference>
<protein>
    <submittedName>
        <fullName evidence="7">NFX1-type zinc finger-containing protein 1-like</fullName>
    </submittedName>
</protein>
<dbReference type="SUPFAM" id="SSF52540">
    <property type="entry name" value="P-loop containing nucleoside triphosphate hydrolases"/>
    <property type="match status" value="1"/>
</dbReference>
<evidence type="ECO:0000259" key="4">
    <source>
        <dbReference type="Pfam" id="PF13087"/>
    </source>
</evidence>
<dbReference type="STRING" id="121845.A0A3Q0J662"/>
<reference evidence="7" key="1">
    <citation type="submission" date="2025-08" db="UniProtKB">
        <authorList>
            <consortium name="RefSeq"/>
        </authorList>
    </citation>
    <scope>IDENTIFICATION</scope>
</reference>
<dbReference type="CDD" id="cd06008">
    <property type="entry name" value="NF-X1-zinc-finger"/>
    <property type="match status" value="1"/>
</dbReference>
<keyword evidence="6" id="KW-1185">Reference proteome</keyword>
<dbReference type="InterPro" id="IPR045055">
    <property type="entry name" value="DNA2/NAM7-like"/>
</dbReference>
<evidence type="ECO:0000256" key="2">
    <source>
        <dbReference type="SAM" id="MobiDB-lite"/>
    </source>
</evidence>
<dbReference type="FunFam" id="3.40.50.300:FF:000742">
    <property type="entry name" value="NFX1-type zinc finger-containing protein 1"/>
    <property type="match status" value="1"/>
</dbReference>
<dbReference type="Gene3D" id="3.40.50.300">
    <property type="entry name" value="P-loop containing nucleotide triphosphate hydrolases"/>
    <property type="match status" value="3"/>
</dbReference>
<dbReference type="Pfam" id="PF25396">
    <property type="entry name" value="ZNFX1"/>
    <property type="match status" value="1"/>
</dbReference>
<accession>A0A3Q0J662</accession>
<dbReference type="GO" id="GO:0031380">
    <property type="term" value="C:nuclear RNA-directed RNA polymerase complex"/>
    <property type="evidence" value="ECO:0007669"/>
    <property type="project" value="TreeGrafter"/>
</dbReference>
<dbReference type="GO" id="GO:0004386">
    <property type="term" value="F:helicase activity"/>
    <property type="evidence" value="ECO:0007669"/>
    <property type="project" value="InterPro"/>
</dbReference>
<feature type="domain" description="DNA2/NAM7 helicase helicase" evidence="3">
    <location>
        <begin position="538"/>
        <end position="643"/>
    </location>
</feature>
<dbReference type="AlphaFoldDB" id="A0A3Q0J662"/>
<feature type="domain" description="ZNFX1" evidence="5">
    <location>
        <begin position="26"/>
        <end position="129"/>
    </location>
</feature>
<dbReference type="InterPro" id="IPR027417">
    <property type="entry name" value="P-loop_NTPase"/>
</dbReference>
<name>A0A3Q0J662_DIACI</name>